<comment type="subunit">
    <text evidence="2">Monomer.</text>
</comment>
<dbReference type="GeneID" id="54362037"/>
<dbReference type="InterPro" id="IPR020843">
    <property type="entry name" value="ER"/>
</dbReference>
<dbReference type="Gene3D" id="3.40.50.720">
    <property type="entry name" value="NAD(P)-binding Rossmann-like Domain"/>
    <property type="match status" value="1"/>
</dbReference>
<dbReference type="PANTHER" id="PTHR45348">
    <property type="entry name" value="HYPOTHETICAL OXIDOREDUCTASE (EUROFUNG)"/>
    <property type="match status" value="1"/>
</dbReference>
<proteinExistence type="inferred from homology"/>
<name>A0A6J3MB23_9PEZI</name>
<protein>
    <submittedName>
        <fullName evidence="6">GroES-like protein</fullName>
    </submittedName>
</protein>
<evidence type="ECO:0000259" key="4">
    <source>
        <dbReference type="SMART" id="SM00829"/>
    </source>
</evidence>
<evidence type="ECO:0000313" key="5">
    <source>
        <dbReference type="Proteomes" id="UP000504637"/>
    </source>
</evidence>
<feature type="domain" description="Enoyl reductase (ER)" evidence="4">
    <location>
        <begin position="13"/>
        <end position="348"/>
    </location>
</feature>
<dbReference type="Gene3D" id="3.90.180.10">
    <property type="entry name" value="Medium-chain alcohol dehydrogenases, catalytic domain"/>
    <property type="match status" value="1"/>
</dbReference>
<dbReference type="SUPFAM" id="SSF50129">
    <property type="entry name" value="GroES-like"/>
    <property type="match status" value="1"/>
</dbReference>
<sequence>MPQTMKEAIIHAGPKVEIRDVPIPEPGPRQVVIKVVYSGSNPKDWKIPELAERYKGSESDDPMVKFIASQPSLNQGDDIAGIVHSVGADVTEFKPGDRVAAFHEMMTPGGSYAEYALAWDHTTFFLPKDTSFEGGATIPLAAMTAAIGLFASDRLALPTPINPATEPIPLVVYGGASAVGAFAIQLAQRSNIHPIIAVAGGGATLVEKYLDRSKGDTIVDYRQGNDAVVSGIKAALKGKPLRHAYDAVSEVEKGSVGNLSKVLDPQGSKATFVLPLSEQPAAGITASNTNVGDAHKAQKDLAFVFFRLITRGLEEGWFKPHPHEVIPGGLGGVQEALTKLKEGKASAIKYVFEIADTQGL</sequence>
<keyword evidence="5" id="KW-1185">Reference proteome</keyword>
<dbReference type="PANTHER" id="PTHR45348:SF5">
    <property type="entry name" value="OXIDOREDUCTASE, PUTATIVE (AFU_ORTHOLOGUE AFUA_8G01420)-RELATED"/>
    <property type="match status" value="1"/>
</dbReference>
<comment type="similarity">
    <text evidence="1">Belongs to the zinc-containing alcohol dehydrogenase family.</text>
</comment>
<dbReference type="AlphaFoldDB" id="A0A6J3MB23"/>
<reference evidence="6" key="3">
    <citation type="submission" date="2025-08" db="UniProtKB">
        <authorList>
            <consortium name="RefSeq"/>
        </authorList>
    </citation>
    <scope>IDENTIFICATION</scope>
    <source>
        <strain evidence="6">CBS 342.82</strain>
    </source>
</reference>
<dbReference type="InterPro" id="IPR047122">
    <property type="entry name" value="Trans-enoyl_RdTase-like"/>
</dbReference>
<evidence type="ECO:0000256" key="1">
    <source>
        <dbReference type="ARBA" id="ARBA00008072"/>
    </source>
</evidence>
<organism evidence="6">
    <name type="scientific">Dissoconium aciculare CBS 342.82</name>
    <dbReference type="NCBI Taxonomy" id="1314786"/>
    <lineage>
        <taxon>Eukaryota</taxon>
        <taxon>Fungi</taxon>
        <taxon>Dikarya</taxon>
        <taxon>Ascomycota</taxon>
        <taxon>Pezizomycotina</taxon>
        <taxon>Dothideomycetes</taxon>
        <taxon>Dothideomycetidae</taxon>
        <taxon>Mycosphaerellales</taxon>
        <taxon>Dissoconiaceae</taxon>
        <taxon>Dissoconium</taxon>
    </lineage>
</organism>
<dbReference type="SMART" id="SM00829">
    <property type="entry name" value="PKS_ER"/>
    <property type="match status" value="1"/>
</dbReference>
<dbReference type="Pfam" id="PF08240">
    <property type="entry name" value="ADH_N"/>
    <property type="match status" value="1"/>
</dbReference>
<dbReference type="RefSeq" id="XP_033462257.1">
    <property type="nucleotide sequence ID" value="XM_033604237.1"/>
</dbReference>
<gene>
    <name evidence="6" type="ORF">K489DRAFT_377769</name>
</gene>
<reference evidence="6" key="2">
    <citation type="submission" date="2020-04" db="EMBL/GenBank/DDBJ databases">
        <authorList>
            <consortium name="NCBI Genome Project"/>
        </authorList>
    </citation>
    <scope>NUCLEOTIDE SEQUENCE</scope>
    <source>
        <strain evidence="6">CBS 342.82</strain>
    </source>
</reference>
<dbReference type="InterPro" id="IPR013154">
    <property type="entry name" value="ADH-like_N"/>
</dbReference>
<dbReference type="CDD" id="cd08249">
    <property type="entry name" value="enoyl_reductase_like"/>
    <property type="match status" value="1"/>
</dbReference>
<reference evidence="6" key="1">
    <citation type="submission" date="2020-01" db="EMBL/GenBank/DDBJ databases">
        <authorList>
            <consortium name="DOE Joint Genome Institute"/>
            <person name="Haridas S."/>
            <person name="Albert R."/>
            <person name="Binder M."/>
            <person name="Bloem J."/>
            <person name="Labutti K."/>
            <person name="Salamov A."/>
            <person name="Andreopoulos B."/>
            <person name="Baker S.E."/>
            <person name="Barry K."/>
            <person name="Bills G."/>
            <person name="Bluhm B.H."/>
            <person name="Cannon C."/>
            <person name="Castanera R."/>
            <person name="Culley D.E."/>
            <person name="Daum C."/>
            <person name="Ezra D."/>
            <person name="Gonzalez J.B."/>
            <person name="Henrissat B."/>
            <person name="Kuo A."/>
            <person name="Liang C."/>
            <person name="Lipzen A."/>
            <person name="Lutzoni F."/>
            <person name="Magnuson J."/>
            <person name="Mondo S."/>
            <person name="Nolan M."/>
            <person name="Ohm R."/>
            <person name="Pangilinan J."/>
            <person name="Park H.-J."/>
            <person name="Ramirez L."/>
            <person name="Alfaro M."/>
            <person name="Sun H."/>
            <person name="Tritt A."/>
            <person name="Yoshinaga Y."/>
            <person name="Zwiers L.-H."/>
            <person name="Turgeon B.G."/>
            <person name="Goodwin S.B."/>
            <person name="Spatafora J.W."/>
            <person name="Crous P.W."/>
            <person name="Grigoriev I.V."/>
        </authorList>
    </citation>
    <scope>NUCLEOTIDE SEQUENCE</scope>
    <source>
        <strain evidence="6">CBS 342.82</strain>
    </source>
</reference>
<evidence type="ECO:0000256" key="3">
    <source>
        <dbReference type="ARBA" id="ARBA00023002"/>
    </source>
</evidence>
<dbReference type="InterPro" id="IPR036291">
    <property type="entry name" value="NAD(P)-bd_dom_sf"/>
</dbReference>
<dbReference type="Proteomes" id="UP000504637">
    <property type="component" value="Unplaced"/>
</dbReference>
<dbReference type="InterPro" id="IPR011032">
    <property type="entry name" value="GroES-like_sf"/>
</dbReference>
<dbReference type="SUPFAM" id="SSF51735">
    <property type="entry name" value="NAD(P)-binding Rossmann-fold domains"/>
    <property type="match status" value="1"/>
</dbReference>
<dbReference type="GO" id="GO:0016651">
    <property type="term" value="F:oxidoreductase activity, acting on NAD(P)H"/>
    <property type="evidence" value="ECO:0007669"/>
    <property type="project" value="InterPro"/>
</dbReference>
<keyword evidence="3" id="KW-0560">Oxidoreductase</keyword>
<evidence type="ECO:0000256" key="2">
    <source>
        <dbReference type="ARBA" id="ARBA00011245"/>
    </source>
</evidence>
<accession>A0A6J3MB23</accession>
<evidence type="ECO:0000313" key="6">
    <source>
        <dbReference type="RefSeq" id="XP_033462257.1"/>
    </source>
</evidence>
<dbReference type="OrthoDB" id="3233595at2759"/>